<accession>B3PF87</accession>
<reference evidence="1 2" key="1">
    <citation type="journal article" date="2008" name="J. Bacteriol.">
        <title>Insights into plant cell wall degradation from the genome sequence of the soil bacterium Cellvibrio japonicus.</title>
        <authorList>
            <person name="Deboy R.T."/>
            <person name="Mongodin E.F."/>
            <person name="Fouts D.E."/>
            <person name="Tailford L.E."/>
            <person name="Khouri H."/>
            <person name="Emerson J.B."/>
            <person name="Mohamoud Y."/>
            <person name="Watkins K."/>
            <person name="Henrissat B."/>
            <person name="Gilbert H.J."/>
            <person name="Nelson K.E."/>
        </authorList>
    </citation>
    <scope>NUCLEOTIDE SEQUENCE [LARGE SCALE GENOMIC DNA]</scope>
    <source>
        <strain evidence="1 2">Ueda107</strain>
    </source>
</reference>
<dbReference type="SUPFAM" id="SSF49265">
    <property type="entry name" value="Fibronectin type III"/>
    <property type="match status" value="1"/>
</dbReference>
<dbReference type="OrthoDB" id="5706684at2"/>
<evidence type="ECO:0000313" key="2">
    <source>
        <dbReference type="Proteomes" id="UP000001036"/>
    </source>
</evidence>
<dbReference type="HOGENOM" id="CLU_1122981_0_0_6"/>
<name>B3PF87_CELJU</name>
<protein>
    <submittedName>
        <fullName evidence="1">Putative lipoprotein</fullName>
    </submittedName>
</protein>
<keyword evidence="1" id="KW-0449">Lipoprotein</keyword>
<sequence>MPRFFTPHITPYRVLFMSLTLSACGGIDYEEKKATATPPIQTSTSESSAELSAVSTLSSSSSSLTLLGTGTINRSSSSSIPDVWSSNSVSSPASSYATSQVAIIQPGAPVSSAPQSSSIPGNTSSLSNPVSSASSVFFYSSSSANSNAAKEAVPSSQASLSSTSSDAVNPLLSWIPPNARENGEYLDAYEIGGYEIRYKSPENDTYTYIRLPSDQTEYPVDTLPPGTEIDIATYDIHGLYSEFIKIK</sequence>
<dbReference type="STRING" id="498211.CJA_3402"/>
<dbReference type="InterPro" id="IPR036116">
    <property type="entry name" value="FN3_sf"/>
</dbReference>
<organism evidence="1 2">
    <name type="scientific">Cellvibrio japonicus (strain Ueda107)</name>
    <name type="common">Pseudomonas fluorescens subsp. cellulosa</name>
    <dbReference type="NCBI Taxonomy" id="498211"/>
    <lineage>
        <taxon>Bacteria</taxon>
        <taxon>Pseudomonadati</taxon>
        <taxon>Pseudomonadota</taxon>
        <taxon>Gammaproteobacteria</taxon>
        <taxon>Cellvibrionales</taxon>
        <taxon>Cellvibrionaceae</taxon>
        <taxon>Cellvibrio</taxon>
    </lineage>
</organism>
<evidence type="ECO:0000313" key="1">
    <source>
        <dbReference type="EMBL" id="ACE85270.1"/>
    </source>
</evidence>
<dbReference type="PROSITE" id="PS51257">
    <property type="entry name" value="PROKAR_LIPOPROTEIN"/>
    <property type="match status" value="1"/>
</dbReference>
<dbReference type="AlphaFoldDB" id="B3PF87"/>
<dbReference type="KEGG" id="cja:CJA_3402"/>
<dbReference type="Gene3D" id="2.60.40.10">
    <property type="entry name" value="Immunoglobulins"/>
    <property type="match status" value="1"/>
</dbReference>
<gene>
    <name evidence="1" type="ordered locus">CJA_3402</name>
</gene>
<keyword evidence="2" id="KW-1185">Reference proteome</keyword>
<dbReference type="EMBL" id="CP000934">
    <property type="protein sequence ID" value="ACE85270.1"/>
    <property type="molecule type" value="Genomic_DNA"/>
</dbReference>
<dbReference type="InterPro" id="IPR013783">
    <property type="entry name" value="Ig-like_fold"/>
</dbReference>
<dbReference type="RefSeq" id="WP_012488977.1">
    <property type="nucleotide sequence ID" value="NC_010995.1"/>
</dbReference>
<dbReference type="Proteomes" id="UP000001036">
    <property type="component" value="Chromosome"/>
</dbReference>
<proteinExistence type="predicted"/>
<dbReference type="eggNOG" id="COG2063">
    <property type="taxonomic scope" value="Bacteria"/>
</dbReference>